<dbReference type="Proteomes" id="UP000076967">
    <property type="component" value="Unassembled WGS sequence"/>
</dbReference>
<gene>
    <name evidence="1" type="ORF">PGLA_17860</name>
</gene>
<name>A0A168JMH0_9BACL</name>
<dbReference type="SUPFAM" id="SSF51395">
    <property type="entry name" value="FMN-linked oxidoreductases"/>
    <property type="match status" value="1"/>
</dbReference>
<dbReference type="InterPro" id="IPR013785">
    <property type="entry name" value="Aldolase_TIM"/>
</dbReference>
<dbReference type="OrthoDB" id="9772736at2"/>
<sequence length="79" mass="8619">MGVGSIHSADVALKALEIGIPLVALGRELIIEPDWVEKIESGREADIRTILSIDEQELLVVPGPLWHAIVSRPGWFPVV</sequence>
<dbReference type="AlphaFoldDB" id="A0A168JMH0"/>
<protein>
    <submittedName>
        <fullName evidence="1">Uncharacterized protein</fullName>
    </submittedName>
</protein>
<comment type="caution">
    <text evidence="1">The sequence shown here is derived from an EMBL/GenBank/DDBJ whole genome shotgun (WGS) entry which is preliminary data.</text>
</comment>
<keyword evidence="2" id="KW-1185">Reference proteome</keyword>
<evidence type="ECO:0000313" key="1">
    <source>
        <dbReference type="EMBL" id="OAB40835.1"/>
    </source>
</evidence>
<evidence type="ECO:0000313" key="2">
    <source>
        <dbReference type="Proteomes" id="UP000076967"/>
    </source>
</evidence>
<dbReference type="EMBL" id="LVJH01000034">
    <property type="protein sequence ID" value="OAB40835.1"/>
    <property type="molecule type" value="Genomic_DNA"/>
</dbReference>
<reference evidence="1 2" key="1">
    <citation type="submission" date="2016-03" db="EMBL/GenBank/DDBJ databases">
        <title>Draft genome sequence of Paenibacillus glacialis DSM 22343.</title>
        <authorList>
            <person name="Shin S.-K."/>
            <person name="Yi H."/>
        </authorList>
    </citation>
    <scope>NUCLEOTIDE SEQUENCE [LARGE SCALE GENOMIC DNA]</scope>
    <source>
        <strain evidence="1 2">DSM 22343</strain>
    </source>
</reference>
<dbReference type="STRING" id="494026.PGLA_17860"/>
<organism evidence="1 2">
    <name type="scientific">Paenibacillus glacialis</name>
    <dbReference type="NCBI Taxonomy" id="494026"/>
    <lineage>
        <taxon>Bacteria</taxon>
        <taxon>Bacillati</taxon>
        <taxon>Bacillota</taxon>
        <taxon>Bacilli</taxon>
        <taxon>Bacillales</taxon>
        <taxon>Paenibacillaceae</taxon>
        <taxon>Paenibacillus</taxon>
    </lineage>
</organism>
<accession>A0A168JMH0</accession>
<proteinExistence type="predicted"/>
<dbReference type="Gene3D" id="3.20.20.70">
    <property type="entry name" value="Aldolase class I"/>
    <property type="match status" value="1"/>
</dbReference>